<organism evidence="1 2">
    <name type="scientific">Portunus trituberculatus</name>
    <name type="common">Swimming crab</name>
    <name type="synonym">Neptunus trituberculatus</name>
    <dbReference type="NCBI Taxonomy" id="210409"/>
    <lineage>
        <taxon>Eukaryota</taxon>
        <taxon>Metazoa</taxon>
        <taxon>Ecdysozoa</taxon>
        <taxon>Arthropoda</taxon>
        <taxon>Crustacea</taxon>
        <taxon>Multicrustacea</taxon>
        <taxon>Malacostraca</taxon>
        <taxon>Eumalacostraca</taxon>
        <taxon>Eucarida</taxon>
        <taxon>Decapoda</taxon>
        <taxon>Pleocyemata</taxon>
        <taxon>Brachyura</taxon>
        <taxon>Eubrachyura</taxon>
        <taxon>Portunoidea</taxon>
        <taxon>Portunidae</taxon>
        <taxon>Portuninae</taxon>
        <taxon>Portunus</taxon>
    </lineage>
</organism>
<comment type="caution">
    <text evidence="1">The sequence shown here is derived from an EMBL/GenBank/DDBJ whole genome shotgun (WGS) entry which is preliminary data.</text>
</comment>
<gene>
    <name evidence="1" type="ORF">E2C01_006011</name>
</gene>
<name>A0A5B7CU51_PORTR</name>
<accession>A0A5B7CU51</accession>
<dbReference type="Proteomes" id="UP000324222">
    <property type="component" value="Unassembled WGS sequence"/>
</dbReference>
<reference evidence="1 2" key="1">
    <citation type="submission" date="2019-05" db="EMBL/GenBank/DDBJ databases">
        <title>Another draft genome of Portunus trituberculatus and its Hox gene families provides insights of decapod evolution.</title>
        <authorList>
            <person name="Jeong J.-H."/>
            <person name="Song I."/>
            <person name="Kim S."/>
            <person name="Choi T."/>
            <person name="Kim D."/>
            <person name="Ryu S."/>
            <person name="Kim W."/>
        </authorList>
    </citation>
    <scope>NUCLEOTIDE SEQUENCE [LARGE SCALE GENOMIC DNA]</scope>
    <source>
        <tissue evidence="1">Muscle</tissue>
    </source>
</reference>
<dbReference type="EMBL" id="VSRR010000271">
    <property type="protein sequence ID" value="MPC13282.1"/>
    <property type="molecule type" value="Genomic_DNA"/>
</dbReference>
<evidence type="ECO:0000313" key="2">
    <source>
        <dbReference type="Proteomes" id="UP000324222"/>
    </source>
</evidence>
<protein>
    <submittedName>
        <fullName evidence="1">Uncharacterized protein</fullName>
    </submittedName>
</protein>
<evidence type="ECO:0000313" key="1">
    <source>
        <dbReference type="EMBL" id="MPC13282.1"/>
    </source>
</evidence>
<dbReference type="AlphaFoldDB" id="A0A5B7CU51"/>
<proteinExistence type="predicted"/>
<keyword evidence="2" id="KW-1185">Reference proteome</keyword>
<sequence length="70" mass="8183">MRLLALEEQCWRRRWLPLLAGVLRGETYLVTRTELGTLLGVTSELLCNTLPTTKDEDPYNMQKIFPLIYK</sequence>